<reference evidence="3 5" key="2">
    <citation type="journal article" date="2018" name="Plant J.">
        <title>The Physcomitrella patens chromosome-scale assembly reveals moss genome structure and evolution.</title>
        <authorList>
            <person name="Lang D."/>
            <person name="Ullrich K.K."/>
            <person name="Murat F."/>
            <person name="Fuchs J."/>
            <person name="Jenkins J."/>
            <person name="Haas F.B."/>
            <person name="Piednoel M."/>
            <person name="Gundlach H."/>
            <person name="Van Bel M."/>
            <person name="Meyberg R."/>
            <person name="Vives C."/>
            <person name="Morata J."/>
            <person name="Symeonidi A."/>
            <person name="Hiss M."/>
            <person name="Muchero W."/>
            <person name="Kamisugi Y."/>
            <person name="Saleh O."/>
            <person name="Blanc G."/>
            <person name="Decker E.L."/>
            <person name="van Gessel N."/>
            <person name="Grimwood J."/>
            <person name="Hayes R.D."/>
            <person name="Graham S.W."/>
            <person name="Gunter L.E."/>
            <person name="McDaniel S.F."/>
            <person name="Hoernstein S.N.W."/>
            <person name="Larsson A."/>
            <person name="Li F.W."/>
            <person name="Perroud P.F."/>
            <person name="Phillips J."/>
            <person name="Ranjan P."/>
            <person name="Rokshar D.S."/>
            <person name="Rothfels C.J."/>
            <person name="Schneider L."/>
            <person name="Shu S."/>
            <person name="Stevenson D.W."/>
            <person name="Thummler F."/>
            <person name="Tillich M."/>
            <person name="Villarreal Aguilar J.C."/>
            <person name="Widiez T."/>
            <person name="Wong G.K."/>
            <person name="Wymore A."/>
            <person name="Zhang Y."/>
            <person name="Zimmer A.D."/>
            <person name="Quatrano R.S."/>
            <person name="Mayer K.F.X."/>
            <person name="Goodstein D."/>
            <person name="Casacuberta J.M."/>
            <person name="Vandepoele K."/>
            <person name="Reski R."/>
            <person name="Cuming A.C."/>
            <person name="Tuskan G.A."/>
            <person name="Maumus F."/>
            <person name="Salse J."/>
            <person name="Schmutz J."/>
            <person name="Rensing S.A."/>
        </authorList>
    </citation>
    <scope>NUCLEOTIDE SEQUENCE [LARGE SCALE GENOMIC DNA]</scope>
    <source>
        <strain evidence="4 5">cv. Gransden 2004</strain>
    </source>
</reference>
<reference evidence="3 5" key="1">
    <citation type="journal article" date="2008" name="Science">
        <title>The Physcomitrella genome reveals evolutionary insights into the conquest of land by plants.</title>
        <authorList>
            <person name="Rensing S."/>
            <person name="Lang D."/>
            <person name="Zimmer A."/>
            <person name="Terry A."/>
            <person name="Salamov A."/>
            <person name="Shapiro H."/>
            <person name="Nishiyama T."/>
            <person name="Perroud P.-F."/>
            <person name="Lindquist E."/>
            <person name="Kamisugi Y."/>
            <person name="Tanahashi T."/>
            <person name="Sakakibara K."/>
            <person name="Fujita T."/>
            <person name="Oishi K."/>
            <person name="Shin-I T."/>
            <person name="Kuroki Y."/>
            <person name="Toyoda A."/>
            <person name="Suzuki Y."/>
            <person name="Hashimoto A."/>
            <person name="Yamaguchi K."/>
            <person name="Sugano A."/>
            <person name="Kohara Y."/>
            <person name="Fujiyama A."/>
            <person name="Anterola A."/>
            <person name="Aoki S."/>
            <person name="Ashton N."/>
            <person name="Barbazuk W.B."/>
            <person name="Barker E."/>
            <person name="Bennetzen J."/>
            <person name="Bezanilla M."/>
            <person name="Blankenship R."/>
            <person name="Cho S.H."/>
            <person name="Dutcher S."/>
            <person name="Estelle M."/>
            <person name="Fawcett J.A."/>
            <person name="Gundlach H."/>
            <person name="Hanada K."/>
            <person name="Heyl A."/>
            <person name="Hicks K.A."/>
            <person name="Hugh J."/>
            <person name="Lohr M."/>
            <person name="Mayer K."/>
            <person name="Melkozernov A."/>
            <person name="Murata T."/>
            <person name="Nelson D."/>
            <person name="Pils B."/>
            <person name="Prigge M."/>
            <person name="Reiss B."/>
            <person name="Renner T."/>
            <person name="Rombauts S."/>
            <person name="Rushton P."/>
            <person name="Sanderfoot A."/>
            <person name="Schween G."/>
            <person name="Shiu S.-H."/>
            <person name="Stueber K."/>
            <person name="Theodoulou F.L."/>
            <person name="Tu H."/>
            <person name="Van de Peer Y."/>
            <person name="Verrier P.J."/>
            <person name="Waters E."/>
            <person name="Wood A."/>
            <person name="Yang L."/>
            <person name="Cove D."/>
            <person name="Cuming A."/>
            <person name="Hasebe M."/>
            <person name="Lucas S."/>
            <person name="Mishler D.B."/>
            <person name="Reski R."/>
            <person name="Grigoriev I."/>
            <person name="Quatrano R.S."/>
            <person name="Boore J.L."/>
        </authorList>
    </citation>
    <scope>NUCLEOTIDE SEQUENCE [LARGE SCALE GENOMIC DNA]</scope>
    <source>
        <strain evidence="4 5">cv. Gransden 2004</strain>
    </source>
</reference>
<dbReference type="EnsemblPlants" id="Pp3c1_19950V3.2">
    <property type="protein sequence ID" value="PAC:32967306.CDS.1"/>
    <property type="gene ID" value="Pp3c1_19950"/>
</dbReference>
<keyword evidence="2" id="KW-0472">Membrane</keyword>
<accession>A0A2K1L8W7</accession>
<dbReference type="Gramene" id="Pp3c1_19950V3.2">
    <property type="protein sequence ID" value="PAC:32967306.CDS.1"/>
    <property type="gene ID" value="Pp3c1_19950"/>
</dbReference>
<sequence length="109" mass="12825">MRWHRGQQAWLAAAGLVPGWLVYKQLVLPVYASLILVFLYFLSKRHAFLVQRQFEREEHDRKVREAEEKNRKASLTNRKRRTIERAKRRKEEAASSKGNADSSSDAKEE</sequence>
<keyword evidence="2" id="KW-0812">Transmembrane</keyword>
<feature type="transmembrane region" description="Helical" evidence="2">
    <location>
        <begin position="20"/>
        <end position="42"/>
    </location>
</feature>
<gene>
    <name evidence="3" type="ORF">PHYPA_000865</name>
</gene>
<proteinExistence type="predicted"/>
<evidence type="ECO:0000313" key="4">
    <source>
        <dbReference type="EnsemblPlants" id="PAC:32967305.CDS.1"/>
    </source>
</evidence>
<evidence type="ECO:0000256" key="1">
    <source>
        <dbReference type="SAM" id="MobiDB-lite"/>
    </source>
</evidence>
<evidence type="ECO:0000313" key="3">
    <source>
        <dbReference type="EMBL" id="PNR62441.1"/>
    </source>
</evidence>
<dbReference type="AlphaFoldDB" id="A0A2K1L8W7"/>
<dbReference type="Gramene" id="Pp3c1_19950V3.1">
    <property type="protein sequence ID" value="PAC:32967305.CDS.1"/>
    <property type="gene ID" value="Pp3c1_19950"/>
</dbReference>
<dbReference type="EnsemblPlants" id="Pp3c1_19950V3.1">
    <property type="protein sequence ID" value="PAC:32967305.CDS.1"/>
    <property type="gene ID" value="Pp3c1_19950"/>
</dbReference>
<name>A0A2K1L8W7_PHYPA</name>
<dbReference type="PaxDb" id="3218-PP1S43_193V6.1"/>
<evidence type="ECO:0000313" key="5">
    <source>
        <dbReference type="Proteomes" id="UP000006727"/>
    </source>
</evidence>
<feature type="region of interest" description="Disordered" evidence="1">
    <location>
        <begin position="59"/>
        <end position="109"/>
    </location>
</feature>
<feature type="compositionally biased region" description="Basic and acidic residues" evidence="1">
    <location>
        <begin position="83"/>
        <end position="94"/>
    </location>
</feature>
<dbReference type="InParanoid" id="A0A2K1L8W7"/>
<dbReference type="EMBL" id="ABEU02000001">
    <property type="protein sequence ID" value="PNR62441.1"/>
    <property type="molecule type" value="Genomic_DNA"/>
</dbReference>
<feature type="compositionally biased region" description="Basic and acidic residues" evidence="1">
    <location>
        <begin position="59"/>
        <end position="71"/>
    </location>
</feature>
<reference evidence="4" key="3">
    <citation type="submission" date="2020-12" db="UniProtKB">
        <authorList>
            <consortium name="EnsemblPlants"/>
        </authorList>
    </citation>
    <scope>IDENTIFICATION</scope>
</reference>
<organism evidence="3">
    <name type="scientific">Physcomitrium patens</name>
    <name type="common">Spreading-leaved earth moss</name>
    <name type="synonym">Physcomitrella patens</name>
    <dbReference type="NCBI Taxonomy" id="3218"/>
    <lineage>
        <taxon>Eukaryota</taxon>
        <taxon>Viridiplantae</taxon>
        <taxon>Streptophyta</taxon>
        <taxon>Embryophyta</taxon>
        <taxon>Bryophyta</taxon>
        <taxon>Bryophytina</taxon>
        <taxon>Bryopsida</taxon>
        <taxon>Funariidae</taxon>
        <taxon>Funariales</taxon>
        <taxon>Funariaceae</taxon>
        <taxon>Physcomitrium</taxon>
    </lineage>
</organism>
<dbReference type="Proteomes" id="UP000006727">
    <property type="component" value="Chromosome 1"/>
</dbReference>
<protein>
    <submittedName>
        <fullName evidence="3 4">Uncharacterized protein</fullName>
    </submittedName>
</protein>
<keyword evidence="2" id="KW-1133">Transmembrane helix</keyword>
<keyword evidence="5" id="KW-1185">Reference proteome</keyword>
<evidence type="ECO:0000256" key="2">
    <source>
        <dbReference type="SAM" id="Phobius"/>
    </source>
</evidence>